<accession>A0A1D9QJJ5</accession>
<organism evidence="3 4">
    <name type="scientific">Sclerotinia sclerotiorum (strain ATCC 18683 / 1980 / Ss-1)</name>
    <name type="common">White mold</name>
    <name type="synonym">Whetzelinia sclerotiorum</name>
    <dbReference type="NCBI Taxonomy" id="665079"/>
    <lineage>
        <taxon>Eukaryota</taxon>
        <taxon>Fungi</taxon>
        <taxon>Dikarya</taxon>
        <taxon>Ascomycota</taxon>
        <taxon>Pezizomycotina</taxon>
        <taxon>Leotiomycetes</taxon>
        <taxon>Helotiales</taxon>
        <taxon>Sclerotiniaceae</taxon>
        <taxon>Sclerotinia</taxon>
    </lineage>
</organism>
<dbReference type="KEGG" id="ssl:SS1G_13582"/>
<dbReference type="OrthoDB" id="5350192at2759"/>
<sequence length="439" mass="48383">MPISKNSISAPLEAGTSLLQPMQLPSELLEALDYVSKRLVRKCLHLSLIVIKRDNQIQSPVISKSVTAPGSHSLIASPTTLLYNNAPLTSYTRDVSPSSRRSSPLSSRAASPSNTIFSNSPSERSTSTSASTLSTSTIYLSRTKYSGLPSSPKDTMAHHIRASISPPSTPCTPTTEWTAPDTPNRYGITLMHSTTLNPRAERILRTTISRAEKKFPAIGGNWLSTSSLSEPITDSPTQDLIHRSLSQNRLVYTSAGLSLYSLDYLYTFKCALHVYSRSLSVEDMKIAVDELRRLVLLQDRKKIGRGELVKCYEWLGISLSALCDVEEGYRKFYGGGLREGAILKEEGRCVGRNLSVRTSFVGAEDLVKVGESAKGRDGESPVWGRGDDGMGEKEEEDRGPFFRGDRTPNRVEDFSPGTRGEWEFLMRGERSFTLVEVDC</sequence>
<proteinExistence type="predicted"/>
<protein>
    <recommendedName>
        <fullName evidence="2">DUF7582 domain-containing protein</fullName>
    </recommendedName>
</protein>
<dbReference type="RefSeq" id="XP_001585343.1">
    <property type="nucleotide sequence ID" value="XM_001585293.1"/>
</dbReference>
<dbReference type="Pfam" id="PF24483">
    <property type="entry name" value="DUF7582"/>
    <property type="match status" value="1"/>
</dbReference>
<evidence type="ECO:0000256" key="1">
    <source>
        <dbReference type="SAM" id="MobiDB-lite"/>
    </source>
</evidence>
<dbReference type="OMA" id="TTRGEWG"/>
<evidence type="ECO:0000313" key="3">
    <source>
        <dbReference type="EMBL" id="APA15061.1"/>
    </source>
</evidence>
<dbReference type="InterPro" id="IPR056004">
    <property type="entry name" value="DUF7582"/>
</dbReference>
<evidence type="ECO:0000313" key="4">
    <source>
        <dbReference type="Proteomes" id="UP000177798"/>
    </source>
</evidence>
<dbReference type="AlphaFoldDB" id="A0A1D9QJJ5"/>
<dbReference type="EMBL" id="CP017827">
    <property type="protein sequence ID" value="APA15061.1"/>
    <property type="molecule type" value="Genomic_DNA"/>
</dbReference>
<feature type="compositionally biased region" description="Basic and acidic residues" evidence="1">
    <location>
        <begin position="372"/>
        <end position="413"/>
    </location>
</feature>
<feature type="compositionally biased region" description="Low complexity" evidence="1">
    <location>
        <begin position="96"/>
        <end position="133"/>
    </location>
</feature>
<gene>
    <name evidence="3" type="ORF">sscle_14g098310</name>
</gene>
<name>A0A1D9QJJ5_SCLS1</name>
<dbReference type="VEuPathDB" id="FungiDB:sscle_14g098310"/>
<reference evidence="4" key="1">
    <citation type="journal article" date="2017" name="Genome Biol. Evol.">
        <title>The complete genome sequence of the phytopathogenic fungus Sclerotinia sclerotiorum reveals insights into the genome architecture of broad host range pathogens.</title>
        <authorList>
            <person name="Derbyshire M."/>
            <person name="Denton-Giles M."/>
            <person name="Hegedus D."/>
            <person name="Seifbarghy S."/>
            <person name="Rollins J."/>
            <person name="van Kan J."/>
            <person name="Seidl M.F."/>
            <person name="Faino L."/>
            <person name="Mbengue M."/>
            <person name="Navaud O."/>
            <person name="Raffaele S."/>
            <person name="Hammond-Kosack K."/>
            <person name="Heard S."/>
            <person name="Oliver R."/>
        </authorList>
    </citation>
    <scope>NUCLEOTIDE SEQUENCE [LARGE SCALE GENOMIC DNA]</scope>
    <source>
        <strain evidence="4">ATCC 18683 / 1980 / Ss-1</strain>
    </source>
</reference>
<evidence type="ECO:0000259" key="2">
    <source>
        <dbReference type="Pfam" id="PF24483"/>
    </source>
</evidence>
<dbReference type="Proteomes" id="UP000177798">
    <property type="component" value="Chromosome 14"/>
</dbReference>
<feature type="domain" description="DUF7582" evidence="2">
    <location>
        <begin position="186"/>
        <end position="334"/>
    </location>
</feature>
<feature type="region of interest" description="Disordered" evidence="1">
    <location>
        <begin position="372"/>
        <end position="415"/>
    </location>
</feature>
<feature type="region of interest" description="Disordered" evidence="1">
    <location>
        <begin position="90"/>
        <end position="133"/>
    </location>
</feature>